<reference evidence="1 2" key="1">
    <citation type="submission" date="2016-11" db="EMBL/GenBank/DDBJ databases">
        <authorList>
            <person name="Jaros S."/>
            <person name="Januszkiewicz K."/>
            <person name="Wedrychowicz H."/>
        </authorList>
    </citation>
    <scope>NUCLEOTIDE SEQUENCE [LARGE SCALE GENOMIC DNA]</scope>
    <source>
        <strain evidence="1 2">DSM 14809</strain>
    </source>
</reference>
<proteinExistence type="predicted"/>
<evidence type="ECO:0000313" key="1">
    <source>
        <dbReference type="EMBL" id="SHJ47035.1"/>
    </source>
</evidence>
<dbReference type="PIRSF" id="PIRSF010386">
    <property type="entry name" value="RocB"/>
    <property type="match status" value="1"/>
</dbReference>
<keyword evidence="2" id="KW-1185">Reference proteome</keyword>
<dbReference type="AlphaFoldDB" id="A0A1M6JK65"/>
<dbReference type="InterPro" id="IPR002933">
    <property type="entry name" value="Peptidase_M20"/>
</dbReference>
<accession>A0A1M6JK65</accession>
<dbReference type="STRING" id="185007.SAMN02910350_02636"/>
<name>A0A1M6JK65_PSEXY</name>
<organism evidence="1 2">
    <name type="scientific">Pseudobutyrivibrio xylanivorans DSM 14809</name>
    <dbReference type="NCBI Taxonomy" id="1123012"/>
    <lineage>
        <taxon>Bacteria</taxon>
        <taxon>Bacillati</taxon>
        <taxon>Bacillota</taxon>
        <taxon>Clostridia</taxon>
        <taxon>Lachnospirales</taxon>
        <taxon>Lachnospiraceae</taxon>
        <taxon>Pseudobutyrivibrio</taxon>
    </lineage>
</organism>
<dbReference type="PANTHER" id="PTHR43808:SF27">
    <property type="entry name" value="PROTEIN ROCB"/>
    <property type="match status" value="1"/>
</dbReference>
<dbReference type="InterPro" id="IPR012166">
    <property type="entry name" value="Uncharacterised_RocB"/>
</dbReference>
<dbReference type="Pfam" id="PF01546">
    <property type="entry name" value="Peptidase_M20"/>
    <property type="match status" value="1"/>
</dbReference>
<protein>
    <submittedName>
        <fullName evidence="1">Arginine utilization protein RocB</fullName>
    </submittedName>
</protein>
<sequence length="552" mass="62884">MPFYFGKMLKINEEMLQLTKDMVAVSSVNTTKGEKDIGVFIEDYLRSIPYFKEHPNQVIVQTLKNDQLERRNVFALLLGEKDKNSKTIIFHGHTDTVGVEDYGALAGYAFDCDGLAEQLKEIELPEEVKKDLESGEYLFGRGACDMKSGDAVFMVLLKELSEHVSDLSGNILLSLNPVEENLHTGIIEGIEVIEKLKKEYDLDYVLAINNDYTCPMYPGDKHHYIYTGVGGKLLPCFYIQGRETHVGQCFEGYDPTTVMAELIKELNLNPEYSDSYEGEYALPPTLLKSKDLKGWYNVQTAKEALVYFNYFVLNADVRDITKKLVSAGDKAVRRASADLNIKYKGYCEKSGKDFQQIKNSWSVMSYEDLYQLVKNQDESIDKILAEETVKLQEAGVDKREIPVSYIRILLAMANIYHPVVVLYYATPYCPHNTLEKNDEALEKLEKILKVVEEENNIEYRMDGFFPSLSDSSYLSLDDSMESIATLKQNFPQMQQLYPLPLELIKKLNIKAVNFGVYGKDAHKSTERLQVPYSFGVLPELIMKTTEVFLNVC</sequence>
<dbReference type="Gene3D" id="3.40.630.10">
    <property type="entry name" value="Zn peptidases"/>
    <property type="match status" value="1"/>
</dbReference>
<dbReference type="GO" id="GO:0016787">
    <property type="term" value="F:hydrolase activity"/>
    <property type="evidence" value="ECO:0007669"/>
    <property type="project" value="InterPro"/>
</dbReference>
<gene>
    <name evidence="1" type="ORF">SAMN02745725_02617</name>
</gene>
<evidence type="ECO:0000313" key="2">
    <source>
        <dbReference type="Proteomes" id="UP000184185"/>
    </source>
</evidence>
<dbReference type="InterPro" id="IPR050072">
    <property type="entry name" value="Peptidase_M20A"/>
</dbReference>
<dbReference type="PANTHER" id="PTHR43808">
    <property type="entry name" value="ACETYLORNITHINE DEACETYLASE"/>
    <property type="match status" value="1"/>
</dbReference>
<dbReference type="Proteomes" id="UP000184185">
    <property type="component" value="Unassembled WGS sequence"/>
</dbReference>
<dbReference type="SUPFAM" id="SSF53187">
    <property type="entry name" value="Zn-dependent exopeptidases"/>
    <property type="match status" value="1"/>
</dbReference>
<dbReference type="EMBL" id="FQYQ01000024">
    <property type="protein sequence ID" value="SHJ47035.1"/>
    <property type="molecule type" value="Genomic_DNA"/>
</dbReference>